<name>A0ABN2HIS4_9MICO</name>
<dbReference type="EMBL" id="BAAAPL010000001">
    <property type="protein sequence ID" value="GAA1688604.1"/>
    <property type="molecule type" value="Genomic_DNA"/>
</dbReference>
<evidence type="ECO:0000313" key="1">
    <source>
        <dbReference type="EMBL" id="GAA1688604.1"/>
    </source>
</evidence>
<comment type="caution">
    <text evidence="1">The sequence shown here is derived from an EMBL/GenBank/DDBJ whole genome shotgun (WGS) entry which is preliminary data.</text>
</comment>
<keyword evidence="2" id="KW-1185">Reference proteome</keyword>
<evidence type="ECO:0000313" key="2">
    <source>
        <dbReference type="Proteomes" id="UP001501690"/>
    </source>
</evidence>
<protein>
    <submittedName>
        <fullName evidence="1">Uncharacterized protein</fullName>
    </submittedName>
</protein>
<sequence>MPGIEGIQHPQVLVQDGFTARRSRHPVLLDVPDATPAQALPHGTVRKWDMPVPAEVAQRRGRRHPVVSTAAACECQSSAR</sequence>
<gene>
    <name evidence="1" type="ORF">GCM10009808_01950</name>
</gene>
<reference evidence="1 2" key="1">
    <citation type="journal article" date="2019" name="Int. J. Syst. Evol. Microbiol.">
        <title>The Global Catalogue of Microorganisms (GCM) 10K type strain sequencing project: providing services to taxonomists for standard genome sequencing and annotation.</title>
        <authorList>
            <consortium name="The Broad Institute Genomics Platform"/>
            <consortium name="The Broad Institute Genome Sequencing Center for Infectious Disease"/>
            <person name="Wu L."/>
            <person name="Ma J."/>
        </authorList>
    </citation>
    <scope>NUCLEOTIDE SEQUENCE [LARGE SCALE GENOMIC DNA]</scope>
    <source>
        <strain evidence="1 2">JCM 15577</strain>
    </source>
</reference>
<accession>A0ABN2HIS4</accession>
<dbReference type="Proteomes" id="UP001501690">
    <property type="component" value="Unassembled WGS sequence"/>
</dbReference>
<organism evidence="1 2">
    <name type="scientific">Microbacterium sediminicola</name>
    <dbReference type="NCBI Taxonomy" id="415210"/>
    <lineage>
        <taxon>Bacteria</taxon>
        <taxon>Bacillati</taxon>
        <taxon>Actinomycetota</taxon>
        <taxon>Actinomycetes</taxon>
        <taxon>Micrococcales</taxon>
        <taxon>Microbacteriaceae</taxon>
        <taxon>Microbacterium</taxon>
    </lineage>
</organism>
<proteinExistence type="predicted"/>